<proteinExistence type="predicted"/>
<feature type="compositionally biased region" description="Polar residues" evidence="1">
    <location>
        <begin position="609"/>
        <end position="620"/>
    </location>
</feature>
<name>A0ABM4IVH4_ODOVR</name>
<dbReference type="Pfam" id="PF15774">
    <property type="entry name" value="DUF4702"/>
    <property type="match status" value="1"/>
</dbReference>
<feature type="region of interest" description="Disordered" evidence="1">
    <location>
        <begin position="104"/>
        <end position="169"/>
    </location>
</feature>
<feature type="compositionally biased region" description="Basic and acidic residues" evidence="1">
    <location>
        <begin position="594"/>
        <end position="606"/>
    </location>
</feature>
<dbReference type="InterPro" id="IPR031532">
    <property type="entry name" value="DUF4702"/>
</dbReference>
<feature type="compositionally biased region" description="Low complexity" evidence="1">
    <location>
        <begin position="532"/>
        <end position="548"/>
    </location>
</feature>
<dbReference type="PANTHER" id="PTHR36861:SF1">
    <property type="entry name" value="COILED-COIL DOMAIN-CONTAINING PROTEIN 116"/>
    <property type="match status" value="1"/>
</dbReference>
<dbReference type="RefSeq" id="XP_070331818.1">
    <property type="nucleotide sequence ID" value="XM_070475717.1"/>
</dbReference>
<feature type="region of interest" description="Disordered" evidence="1">
    <location>
        <begin position="532"/>
        <end position="684"/>
    </location>
</feature>
<evidence type="ECO:0000313" key="3">
    <source>
        <dbReference type="RefSeq" id="XP_070331818.1"/>
    </source>
</evidence>
<feature type="compositionally biased region" description="Basic and acidic residues" evidence="1">
    <location>
        <begin position="253"/>
        <end position="262"/>
    </location>
</feature>
<feature type="region of interest" description="Disordered" evidence="1">
    <location>
        <begin position="406"/>
        <end position="435"/>
    </location>
</feature>
<protein>
    <submittedName>
        <fullName evidence="3">Coiled-coil domain-containing protein 116 isoform X2</fullName>
    </submittedName>
</protein>
<feature type="compositionally biased region" description="Basic and acidic residues" evidence="1">
    <location>
        <begin position="416"/>
        <end position="425"/>
    </location>
</feature>
<feature type="compositionally biased region" description="Low complexity" evidence="1">
    <location>
        <begin position="152"/>
        <end position="163"/>
    </location>
</feature>
<keyword evidence="2" id="KW-1185">Reference proteome</keyword>
<gene>
    <name evidence="3" type="primary">CCDC116</name>
</gene>
<organism evidence="2 3">
    <name type="scientific">Odocoileus virginianus</name>
    <name type="common">White-tailed deer</name>
    <dbReference type="NCBI Taxonomy" id="9874"/>
    <lineage>
        <taxon>Eukaryota</taxon>
        <taxon>Metazoa</taxon>
        <taxon>Chordata</taxon>
        <taxon>Craniata</taxon>
        <taxon>Vertebrata</taxon>
        <taxon>Euteleostomi</taxon>
        <taxon>Mammalia</taxon>
        <taxon>Eutheria</taxon>
        <taxon>Laurasiatheria</taxon>
        <taxon>Artiodactyla</taxon>
        <taxon>Ruminantia</taxon>
        <taxon>Pecora</taxon>
        <taxon>Cervidae</taxon>
        <taxon>Odocoileinae</taxon>
        <taxon>Odocoileus</taxon>
    </lineage>
</organism>
<accession>A0ABM4IVH4</accession>
<dbReference type="PANTHER" id="PTHR36861">
    <property type="entry name" value="COILED-COIL DOMAIN-CONTAINING PROTEIN 116"/>
    <property type="match status" value="1"/>
</dbReference>
<feature type="region of interest" description="Disordered" evidence="1">
    <location>
        <begin position="25"/>
        <end position="66"/>
    </location>
</feature>
<evidence type="ECO:0000313" key="2">
    <source>
        <dbReference type="Proteomes" id="UP001652640"/>
    </source>
</evidence>
<reference evidence="2" key="1">
    <citation type="journal article" date="2022" name="J. Hered.">
        <title>A De Novo Chromosome-Level Genome Assembly of the White-Tailed Deer, Odocoileus Virginianus.</title>
        <authorList>
            <person name="London E.W."/>
            <person name="Roca A.L."/>
            <person name="Novakofski J.E."/>
            <person name="Mateus-Pinilla N.E."/>
        </authorList>
    </citation>
    <scope>NUCLEOTIDE SEQUENCE [LARGE SCALE GENOMIC DNA]</scope>
</reference>
<dbReference type="GeneID" id="110140228"/>
<sequence length="684" mass="75843">MARCRHHSGYLADDEAGHPTYVARVQPSKKSLFSKMGHASKPGHRPHPPSSRDPSGSSGRRGNSKGLRPFTSFLDFLVEGQVLESLQTVVEEATERMATAKTEAGVPLVEVQDPAEEPRGGRRGRVRPSLSTLRRHRARPGLCVGRPNNYPSRSSSMSDSRSSCTAADWPGCRSRDSDLGARGLGRLPPVTDQLLLEKGLRRLVQLERRGRGLGQASSHGASLDSQSSSQWTVERPLSWFSGPLGSSWDTQESSERGPTERELGLLRRQLNKEMRSLLSQPASFELPGYSALREPHRTLDFLAEHHLFPALQDVVNRAVEKLSGARRRDGGPLFPSEWETARESGSKMATPTDGEELYESPPSTASSRRTEQRKSKYQGRGKAQEGGAPVPSPQVATRFRLDVTATEEPRVSASLPRHEGLDPDPRSPGCKFSKKKSLPSILSKSSTVSQLSDPWHKELVDYLKDQAVSLLIHKYSFEKNLTDQLGFISFPVTEALMDLFLGFKKVKGSRIRLSSTVDWHCLLHRLEEGKSSQRSSRLSFRSPSRLTSQHSTPRKGTRSPAMPSEVSVRGRRIRDKPIGSSRLDRRPQGSRPHPPQERSRPPEAKRFLSPTNASVASHPSKQIVDMEDQQSIEEEDKEEEQEEEEEEEDFFGDEDQPQSSQEPPGEATISSPVEGSRAGPSDPP</sequence>
<feature type="compositionally biased region" description="Low complexity" evidence="1">
    <location>
        <begin position="52"/>
        <end position="66"/>
    </location>
</feature>
<feature type="region of interest" description="Disordered" evidence="1">
    <location>
        <begin position="242"/>
        <end position="262"/>
    </location>
</feature>
<evidence type="ECO:0000256" key="1">
    <source>
        <dbReference type="SAM" id="MobiDB-lite"/>
    </source>
</evidence>
<dbReference type="Proteomes" id="UP001652640">
    <property type="component" value="Chromosome 12"/>
</dbReference>
<feature type="region of interest" description="Disordered" evidence="1">
    <location>
        <begin position="326"/>
        <end position="394"/>
    </location>
</feature>
<reference evidence="3" key="2">
    <citation type="submission" date="2025-08" db="UniProtKB">
        <authorList>
            <consortium name="RefSeq"/>
        </authorList>
    </citation>
    <scope>IDENTIFICATION</scope>
    <source>
        <tissue evidence="3">Tongue muscle</tissue>
    </source>
</reference>
<feature type="compositionally biased region" description="Acidic residues" evidence="1">
    <location>
        <begin position="625"/>
        <end position="656"/>
    </location>
</feature>